<dbReference type="RefSeq" id="WP_271882925.1">
    <property type="nucleotide sequence ID" value="NZ_CP067136.1"/>
</dbReference>
<name>A0ABY7SMH9_9RHOB</name>
<feature type="domain" description="Nucleotide-diphospho-sugar transferase" evidence="1">
    <location>
        <begin position="77"/>
        <end position="184"/>
    </location>
</feature>
<dbReference type="Gene3D" id="3.90.550.10">
    <property type="entry name" value="Spore Coat Polysaccharide Biosynthesis Protein SpsA, Chain A"/>
    <property type="match status" value="1"/>
</dbReference>
<gene>
    <name evidence="2" type="ORF">JHX87_05235</name>
</gene>
<accession>A0ABY7SMH9</accession>
<reference evidence="2 3" key="1">
    <citation type="submission" date="2021-01" db="EMBL/GenBank/DDBJ databases">
        <title>Biogeographic distribution of Paracoccus.</title>
        <authorList>
            <person name="Hollensteiner J."/>
            <person name="Leineberger J."/>
            <person name="Brinkhoff T."/>
            <person name="Daniel R."/>
        </authorList>
    </citation>
    <scope>NUCLEOTIDE SEQUENCE [LARGE SCALE GENOMIC DNA]</scope>
    <source>
        <strain evidence="2 3">KCTC 22803</strain>
    </source>
</reference>
<evidence type="ECO:0000313" key="2">
    <source>
        <dbReference type="EMBL" id="WCR08218.1"/>
    </source>
</evidence>
<organism evidence="2 3">
    <name type="scientific">Paracoccus fistulariae</name>
    <dbReference type="NCBI Taxonomy" id="658446"/>
    <lineage>
        <taxon>Bacteria</taxon>
        <taxon>Pseudomonadati</taxon>
        <taxon>Pseudomonadota</taxon>
        <taxon>Alphaproteobacteria</taxon>
        <taxon>Rhodobacterales</taxon>
        <taxon>Paracoccaceae</taxon>
        <taxon>Paracoccus</taxon>
    </lineage>
</organism>
<dbReference type="Proteomes" id="UP001219349">
    <property type="component" value="Chromosome"/>
</dbReference>
<evidence type="ECO:0000259" key="1">
    <source>
        <dbReference type="Pfam" id="PF03407"/>
    </source>
</evidence>
<evidence type="ECO:0000313" key="3">
    <source>
        <dbReference type="Proteomes" id="UP001219349"/>
    </source>
</evidence>
<sequence length="284" mass="32040">MTARGYVYAATGDAYVTLARRSARSLRKVIGADVPIDLFTDQKITDPVFDRVHALQHRSRRPKMEALRNSRFQKTVYLDADTICVAPIDDIFDILDRADLAACAEQRRNDMRVRMQHRLGEVPAAFPQINSGVIGLRKSPATDKLLQDWHQITHSGQDKFDQHSLRYLLFHSDLRFHTLPAEYNVLYFGPFMLRAGAFAAPRLLHLPVLHKLPAGDPSRPLVASDALGPKQIAHVAAHLQADQTIAAHVSLTEGGSGAEFRHPHDTLRGKIRNILREYLRRPIR</sequence>
<dbReference type="Pfam" id="PF03407">
    <property type="entry name" value="Nucleotid_trans"/>
    <property type="match status" value="1"/>
</dbReference>
<dbReference type="SUPFAM" id="SSF53448">
    <property type="entry name" value="Nucleotide-diphospho-sugar transferases"/>
    <property type="match status" value="1"/>
</dbReference>
<proteinExistence type="predicted"/>
<dbReference type="InterPro" id="IPR029044">
    <property type="entry name" value="Nucleotide-diphossugar_trans"/>
</dbReference>
<dbReference type="EMBL" id="CP067136">
    <property type="protein sequence ID" value="WCR08218.1"/>
    <property type="molecule type" value="Genomic_DNA"/>
</dbReference>
<protein>
    <recommendedName>
        <fullName evidence="1">Nucleotide-diphospho-sugar transferase domain-containing protein</fullName>
    </recommendedName>
</protein>
<keyword evidence="3" id="KW-1185">Reference proteome</keyword>
<dbReference type="InterPro" id="IPR005069">
    <property type="entry name" value="Nucl-diP-sugar_transferase"/>
</dbReference>